<dbReference type="PROSITE" id="PS51257">
    <property type="entry name" value="PROKAR_LIPOPROTEIN"/>
    <property type="match status" value="1"/>
</dbReference>
<feature type="signal peptide" evidence="2">
    <location>
        <begin position="1"/>
        <end position="21"/>
    </location>
</feature>
<proteinExistence type="predicted"/>
<gene>
    <name evidence="3" type="ORF">GV789_15975</name>
</gene>
<comment type="caution">
    <text evidence="3">The sequence shown here is derived from an EMBL/GenBank/DDBJ whole genome shotgun (WGS) entry which is preliminary data.</text>
</comment>
<feature type="region of interest" description="Disordered" evidence="1">
    <location>
        <begin position="20"/>
        <end position="99"/>
    </location>
</feature>
<reference evidence="3 4" key="1">
    <citation type="submission" date="2020-01" db="EMBL/GenBank/DDBJ databases">
        <title>Genetics and antimicrobial susceptibilities of Nocardia species isolated from the soil; a comparison with species isolated from humans.</title>
        <authorList>
            <person name="Carrasco G."/>
            <person name="Monzon S."/>
            <person name="Sansegundo M."/>
            <person name="Garcia E."/>
            <person name="Garrido N."/>
            <person name="Medina M.J."/>
            <person name="Villalon P."/>
            <person name="Ramirez-Arocha A.C."/>
            <person name="Jimenez P."/>
            <person name="Cuesta I."/>
            <person name="Valdezate S."/>
        </authorList>
    </citation>
    <scope>NUCLEOTIDE SEQUENCE [LARGE SCALE GENOMIC DNA]</scope>
    <source>
        <strain evidence="3 4">CNM20110639</strain>
    </source>
</reference>
<feature type="compositionally biased region" description="Low complexity" evidence="1">
    <location>
        <begin position="20"/>
        <end position="44"/>
    </location>
</feature>
<feature type="chain" id="PRO_5038524021" description="Lipoprotein" evidence="2">
    <location>
        <begin position="22"/>
        <end position="192"/>
    </location>
</feature>
<evidence type="ECO:0000256" key="2">
    <source>
        <dbReference type="SAM" id="SignalP"/>
    </source>
</evidence>
<keyword evidence="2" id="KW-0732">Signal</keyword>
<organism evidence="3 4">
    <name type="scientific">Nocardia cyriacigeorgica</name>
    <dbReference type="NCBI Taxonomy" id="135487"/>
    <lineage>
        <taxon>Bacteria</taxon>
        <taxon>Bacillati</taxon>
        <taxon>Actinomycetota</taxon>
        <taxon>Actinomycetes</taxon>
        <taxon>Mycobacteriales</taxon>
        <taxon>Nocardiaceae</taxon>
        <taxon>Nocardia</taxon>
    </lineage>
</organism>
<accession>A0A6P1DB72</accession>
<dbReference type="Proteomes" id="UP000468928">
    <property type="component" value="Unassembled WGS sequence"/>
</dbReference>
<name>A0A6P1DB72_9NOCA</name>
<dbReference type="RefSeq" id="WP_163829423.1">
    <property type="nucleotide sequence ID" value="NZ_JAAGUZ010000039.1"/>
</dbReference>
<evidence type="ECO:0008006" key="5">
    <source>
        <dbReference type="Google" id="ProtNLM"/>
    </source>
</evidence>
<protein>
    <recommendedName>
        <fullName evidence="5">Lipoprotein</fullName>
    </recommendedName>
</protein>
<evidence type="ECO:0000313" key="4">
    <source>
        <dbReference type="Proteomes" id="UP000468928"/>
    </source>
</evidence>
<dbReference type="AlphaFoldDB" id="A0A6P1DB72"/>
<evidence type="ECO:0000313" key="3">
    <source>
        <dbReference type="EMBL" id="NEW45933.1"/>
    </source>
</evidence>
<dbReference type="EMBL" id="JAAGUZ010000039">
    <property type="protein sequence ID" value="NEW45933.1"/>
    <property type="molecule type" value="Genomic_DNA"/>
</dbReference>
<feature type="compositionally biased region" description="Pro residues" evidence="1">
    <location>
        <begin position="60"/>
        <end position="87"/>
    </location>
</feature>
<evidence type="ECO:0000256" key="1">
    <source>
        <dbReference type="SAM" id="MobiDB-lite"/>
    </source>
</evidence>
<sequence length="192" mass="19545">MTRLALLAAAVAGAAVLTACGGESASDSDSSASSTVSTRVSTSAPAGSTDQAHPEQPTAAPEPPVAVPDEPPVAAPEPPAEEPPAAPPETSASAPVTDHCADVTREYLITTLRMTGGPQFPLADLEQPRCSGEYATAMSVPDGETPPSMYLFQYGEQGGHTHWRVIDAGSALDCVNSHGVPAEVARRIQCGA</sequence>